<evidence type="ECO:0000313" key="3">
    <source>
        <dbReference type="EMBL" id="CAK0815086.1"/>
    </source>
</evidence>
<reference evidence="3" key="1">
    <citation type="submission" date="2023-10" db="EMBL/GenBank/DDBJ databases">
        <authorList>
            <person name="Chen Y."/>
            <person name="Shah S."/>
            <person name="Dougan E. K."/>
            <person name="Thang M."/>
            <person name="Chan C."/>
        </authorList>
    </citation>
    <scope>NUCLEOTIDE SEQUENCE [LARGE SCALE GENOMIC DNA]</scope>
</reference>
<feature type="non-terminal residue" evidence="3">
    <location>
        <position position="1"/>
    </location>
</feature>
<dbReference type="Proteomes" id="UP001189429">
    <property type="component" value="Unassembled WGS sequence"/>
</dbReference>
<keyword evidence="2" id="KW-0812">Transmembrane</keyword>
<keyword evidence="2" id="KW-1133">Transmembrane helix</keyword>
<feature type="transmembrane region" description="Helical" evidence="2">
    <location>
        <begin position="271"/>
        <end position="296"/>
    </location>
</feature>
<name>A0ABN9R8A3_9DINO</name>
<sequence length="426" mass="44881">AETRDACAAASDGLPPLLGLWKSRLPLIVVPVLAGLHRHSLLRGGGPPGGGSGGAGLQACEAPQRLLELHLELPNELARHDTAVLVEDGRDLGVLSPDSADRHLHTSERSSERCRHAARASAPAAAPSAPRRRHGRHLRSADRGDGCPQQPLGRTRQPHSLERVTGGQDAPGFAETLAERRSATRGGGRKANFRSNGIQLTGLLYAPACEGRMADLLRPARRRAPLPNEQMPGAARAVAVASWDDLVLEAARFAGMAHAVPARARAALVRIAPAVAVAVAVAVACAAAVTVAALAAVAVARVVAVIAAEAAAVVGTTAVAWPRDCERESAELARWTDLPALLRDFPDRAMARSVVRTVAFRDGQESRCQLRPGIAGARPGRRPDRAQQCCLHDHQIMFLPAQRQGHCQAMACPALQLGLPARDLIS</sequence>
<feature type="compositionally biased region" description="Basic and acidic residues" evidence="1">
    <location>
        <begin position="99"/>
        <end position="115"/>
    </location>
</feature>
<feature type="region of interest" description="Disordered" evidence="1">
    <location>
        <begin position="93"/>
        <end position="174"/>
    </location>
</feature>
<organism evidence="3 4">
    <name type="scientific">Prorocentrum cordatum</name>
    <dbReference type="NCBI Taxonomy" id="2364126"/>
    <lineage>
        <taxon>Eukaryota</taxon>
        <taxon>Sar</taxon>
        <taxon>Alveolata</taxon>
        <taxon>Dinophyceae</taxon>
        <taxon>Prorocentrales</taxon>
        <taxon>Prorocentraceae</taxon>
        <taxon>Prorocentrum</taxon>
    </lineage>
</organism>
<gene>
    <name evidence="3" type="ORF">PCOR1329_LOCUS18513</name>
</gene>
<keyword evidence="4" id="KW-1185">Reference proteome</keyword>
<feature type="transmembrane region" description="Helical" evidence="2">
    <location>
        <begin position="302"/>
        <end position="321"/>
    </location>
</feature>
<accession>A0ABN9R8A3</accession>
<evidence type="ECO:0000256" key="1">
    <source>
        <dbReference type="SAM" id="MobiDB-lite"/>
    </source>
</evidence>
<protein>
    <submittedName>
        <fullName evidence="3">Uncharacterized protein</fullName>
    </submittedName>
</protein>
<evidence type="ECO:0000313" key="4">
    <source>
        <dbReference type="Proteomes" id="UP001189429"/>
    </source>
</evidence>
<dbReference type="EMBL" id="CAUYUJ010005823">
    <property type="protein sequence ID" value="CAK0815086.1"/>
    <property type="molecule type" value="Genomic_DNA"/>
</dbReference>
<comment type="caution">
    <text evidence="3">The sequence shown here is derived from an EMBL/GenBank/DDBJ whole genome shotgun (WGS) entry which is preliminary data.</text>
</comment>
<evidence type="ECO:0000256" key="2">
    <source>
        <dbReference type="SAM" id="Phobius"/>
    </source>
</evidence>
<feature type="compositionally biased region" description="Low complexity" evidence="1">
    <location>
        <begin position="119"/>
        <end position="129"/>
    </location>
</feature>
<keyword evidence="2" id="KW-0472">Membrane</keyword>
<proteinExistence type="predicted"/>